<feature type="domain" description="EGF-like" evidence="3">
    <location>
        <begin position="762"/>
        <end position="817"/>
    </location>
</feature>
<feature type="domain" description="EGF-like" evidence="3">
    <location>
        <begin position="968"/>
        <end position="1023"/>
    </location>
</feature>
<feature type="domain" description="EGF-like" evidence="3">
    <location>
        <begin position="453"/>
        <end position="508"/>
    </location>
</feature>
<dbReference type="InParanoid" id="W7X2H4"/>
<keyword evidence="1" id="KW-0812">Transmembrane</keyword>
<feature type="domain" description="EGF-like" evidence="3">
    <location>
        <begin position="556"/>
        <end position="611"/>
    </location>
</feature>
<dbReference type="RefSeq" id="XP_012654006.1">
    <property type="nucleotide sequence ID" value="XM_012798552.1"/>
</dbReference>
<reference evidence="5" key="1">
    <citation type="journal article" date="2006" name="PLoS Biol.">
        <title>Macronuclear genome sequence of the ciliate Tetrahymena thermophila, a model eukaryote.</title>
        <authorList>
            <person name="Eisen J.A."/>
            <person name="Coyne R.S."/>
            <person name="Wu M."/>
            <person name="Wu D."/>
            <person name="Thiagarajan M."/>
            <person name="Wortman J.R."/>
            <person name="Badger J.H."/>
            <person name="Ren Q."/>
            <person name="Amedeo P."/>
            <person name="Jones K.M."/>
            <person name="Tallon L.J."/>
            <person name="Delcher A.L."/>
            <person name="Salzberg S.L."/>
            <person name="Silva J.C."/>
            <person name="Haas B.J."/>
            <person name="Majoros W.H."/>
            <person name="Farzad M."/>
            <person name="Carlton J.M."/>
            <person name="Smith R.K. Jr."/>
            <person name="Garg J."/>
            <person name="Pearlman R.E."/>
            <person name="Karrer K.M."/>
            <person name="Sun L."/>
            <person name="Manning G."/>
            <person name="Elde N.C."/>
            <person name="Turkewitz A.P."/>
            <person name="Asai D.J."/>
            <person name="Wilkes D.E."/>
            <person name="Wang Y."/>
            <person name="Cai H."/>
            <person name="Collins K."/>
            <person name="Stewart B.A."/>
            <person name="Lee S.R."/>
            <person name="Wilamowska K."/>
            <person name="Weinberg Z."/>
            <person name="Ruzzo W.L."/>
            <person name="Wloga D."/>
            <person name="Gaertig J."/>
            <person name="Frankel J."/>
            <person name="Tsao C.-C."/>
            <person name="Gorovsky M.A."/>
            <person name="Keeling P.J."/>
            <person name="Waller R.F."/>
            <person name="Patron N.J."/>
            <person name="Cherry J.M."/>
            <person name="Stover N.A."/>
            <person name="Krieger C.J."/>
            <person name="del Toro C."/>
            <person name="Ryder H.F."/>
            <person name="Williamson S.C."/>
            <person name="Barbeau R.A."/>
            <person name="Hamilton E.P."/>
            <person name="Orias E."/>
        </authorList>
    </citation>
    <scope>NUCLEOTIDE SEQUENCE [LARGE SCALE GENOMIC DNA]</scope>
    <source>
        <strain evidence="5">SB210</strain>
    </source>
</reference>
<evidence type="ECO:0000259" key="3">
    <source>
        <dbReference type="SMART" id="SM00181"/>
    </source>
</evidence>
<dbReference type="Proteomes" id="UP000009168">
    <property type="component" value="Unassembled WGS sequence"/>
</dbReference>
<dbReference type="SUPFAM" id="SSF57184">
    <property type="entry name" value="Growth factor receptor domain"/>
    <property type="match status" value="1"/>
</dbReference>
<proteinExistence type="predicted"/>
<evidence type="ECO:0000256" key="1">
    <source>
        <dbReference type="SAM" id="Phobius"/>
    </source>
</evidence>
<keyword evidence="1" id="KW-1133">Transmembrane helix</keyword>
<dbReference type="InterPro" id="IPR009030">
    <property type="entry name" value="Growth_fac_rcpt_cys_sf"/>
</dbReference>
<keyword evidence="5" id="KW-1185">Reference proteome</keyword>
<feature type="domain" description="EGF-like" evidence="3">
    <location>
        <begin position="1277"/>
        <end position="1332"/>
    </location>
</feature>
<keyword evidence="2" id="KW-0732">Signal</keyword>
<feature type="chain" id="PRO_5004903224" evidence="2">
    <location>
        <begin position="17"/>
        <end position="1460"/>
    </location>
</feature>
<feature type="domain" description="EGF-like" evidence="3">
    <location>
        <begin position="350"/>
        <end position="405"/>
    </location>
</feature>
<keyword evidence="1" id="KW-0472">Membrane</keyword>
<protein>
    <submittedName>
        <fullName evidence="4">Immobilization antigen</fullName>
    </submittedName>
</protein>
<evidence type="ECO:0000313" key="5">
    <source>
        <dbReference type="Proteomes" id="UP000009168"/>
    </source>
</evidence>
<dbReference type="PANTHER" id="PTHR15332">
    <property type="entry name" value="PROPROTEIN CONVERTASE SUBTILISIN_KEXIN TYPE 5-LIKE"/>
    <property type="match status" value="1"/>
</dbReference>
<feature type="domain" description="EGF-like" evidence="3">
    <location>
        <begin position="247"/>
        <end position="302"/>
    </location>
</feature>
<organism evidence="4 5">
    <name type="scientific">Tetrahymena thermophila (strain SB210)</name>
    <dbReference type="NCBI Taxonomy" id="312017"/>
    <lineage>
        <taxon>Eukaryota</taxon>
        <taxon>Sar</taxon>
        <taxon>Alveolata</taxon>
        <taxon>Ciliophora</taxon>
        <taxon>Intramacronucleata</taxon>
        <taxon>Oligohymenophorea</taxon>
        <taxon>Hymenostomatida</taxon>
        <taxon>Tetrahymenina</taxon>
        <taxon>Tetrahymenidae</taxon>
        <taxon>Tetrahymena</taxon>
    </lineage>
</organism>
<evidence type="ECO:0000313" key="4">
    <source>
        <dbReference type="EMBL" id="EWS73435.1"/>
    </source>
</evidence>
<accession>W7X2H4</accession>
<name>W7X2H4_TETTS</name>
<feature type="domain" description="EGF-like" evidence="3">
    <location>
        <begin position="865"/>
        <end position="920"/>
    </location>
</feature>
<sequence>MKKFLVIFTLIKIIASQYQYDNFANGLDVSCGTPNQNGGIAIDCNGCGVNSYFRNYFIPSKNGGSNCIVADCVTDPVGDINGWMCGSCATFQSSWSYGGPNFIYLENGICKYQCDPDYISDENYICKYKYGNEVSCGNVDDPAYFCKGCSDDSNIYTRFIFTSYPNCKYNNCISQPLSGINSWVCKSCIGVIGVNKAFKEACLSKDVGCGTAGASGGNATNCNGCGDNSTIQSLFSVSATPNCKVTDCSSDPGSNLNSWMCRACNGVIGAHSAYSGGQLLSGAACVASCPSGYYADSNYICIVALYGADVGCGSAGASGGNATNCNGCGDTSTIQNLFSVSATPNCKVTDCSSNPGSNLNGWMCKSCNGVTNAHSAYSAGKLLSGTACVASCPSGYYADSNYICIVALYGADVGCGSAGASGGNATNCNGCGDTSTIQNLFSVSATPNCKVTDCSSNPGSNLNGWMCKSCNGVTNAHSAYSAGKLLSGTACVASCPSGYYADSNYICKVALYGADVGCGSAGASGGNATNCNGCGDTSTIQNLFSVSATPNCKVIDCSSNPGSNLNGWMCKSCNGVTNAHSAYSAGKLLSGTACVASCPSGYYADSNYICKVAANGADVGCGSAGASGGNATNCNGCGDTSTIQNLFSVSATPNCKVIDCSSNPGSNLNGWMCKSCNGVTNAHSAYSAGKLLSGTACIASCPSGYYADSNYICKVALYGADVGCGSAGASGGNATNCNGCGDTSTIQNLFSVSATPNCKVTDCSSNPGSNLNGWMCKSCNGVTNAHSAYSAGKLLSGTACVASCPSGYYADSNYICIVALYGADVGCGSAGASGGNATNCNGCGDTSTIQNLFSVSATPNCKVTDCSSNPGSNLNGWMCKSCNGVTNAHSAYSAGKLLSGTACVASCPSGYYADSNYICKVAANGADVGCGSAGASGGNATNCNGCGDTSTIQNLFSVSATPNCKVTDCSSNPGSNLNGWMCKSCNGVTNAHSAYSAGKLLSGTACVASCPSGYYADSNYICKVAANGADVGCGSAGASGGNATNCNGCGDTSTIQNLFSVSATPNCKVIDCSSNPGSNLNGWMCKSCNGVTNAHSAYSAGKLLSGTACIASCPSGYYADSNYICKVALYGADVGCGSAGASGGNATNCNGCGDTSTIQNLFSVSATPNCKVTDCSSNPGSNLNGWMCKSCNGVTNAHSAYSAGKLLSGTACVASCPSGYYADSNYICKVAANGADVGCGSAGASGSNATNCNGCGDTSTIQNLFSVSATPNCKVTDCSSNPGSNLNGWMCKSCNGVTNAHSAYSAGKFLSGTACVASCPSGYYVDSNNICQVVVNGADVGCGNAGVDGGKATDCNECGSTSTIQNLFSVSATPNCKVTDCSSNPGSNLNGWMCKSCNGVSGSHTAYSAGKFFNGSACVASCNLEQTSDSNNVCQAECSLTTSQYLLMLTFIIFFLFLII</sequence>
<feature type="domain" description="EGF-like" evidence="3">
    <location>
        <begin position="1174"/>
        <end position="1229"/>
    </location>
</feature>
<dbReference type="InterPro" id="IPR000742">
    <property type="entry name" value="EGF"/>
</dbReference>
<dbReference type="GeneID" id="24439721"/>
<dbReference type="InterPro" id="IPR006212">
    <property type="entry name" value="Furin_repeat"/>
</dbReference>
<evidence type="ECO:0000256" key="2">
    <source>
        <dbReference type="SAM" id="SignalP"/>
    </source>
</evidence>
<dbReference type="SMART" id="SM00181">
    <property type="entry name" value="EGF"/>
    <property type="match status" value="11"/>
</dbReference>
<dbReference type="KEGG" id="tet:TTHERM_000586573"/>
<gene>
    <name evidence="4" type="ORF">TTHERM_000586573</name>
</gene>
<dbReference type="EMBL" id="GG662637">
    <property type="protein sequence ID" value="EWS73435.1"/>
    <property type="molecule type" value="Genomic_DNA"/>
</dbReference>
<feature type="domain" description="EGF-like" evidence="3">
    <location>
        <begin position="659"/>
        <end position="714"/>
    </location>
</feature>
<feature type="domain" description="EGF-like" evidence="3">
    <location>
        <begin position="1071"/>
        <end position="1126"/>
    </location>
</feature>
<dbReference type="SMART" id="SM00261">
    <property type="entry name" value="FU"/>
    <property type="match status" value="11"/>
</dbReference>
<feature type="signal peptide" evidence="2">
    <location>
        <begin position="1"/>
        <end position="16"/>
    </location>
</feature>
<dbReference type="PANTHER" id="PTHR15332:SF175">
    <property type="entry name" value="PROPROTEIN CONVERTASE SUBTILISIN_KEXIN TYPE 5-LIKE"/>
    <property type="match status" value="1"/>
</dbReference>
<feature type="transmembrane region" description="Helical" evidence="1">
    <location>
        <begin position="1442"/>
        <end position="1459"/>
    </location>
</feature>